<dbReference type="SUPFAM" id="SSF160443">
    <property type="entry name" value="SMR domain-like"/>
    <property type="match status" value="1"/>
</dbReference>
<dbReference type="InterPro" id="IPR036063">
    <property type="entry name" value="Smr_dom_sf"/>
</dbReference>
<dbReference type="AlphaFoldDB" id="A0A9N8V5P5"/>
<name>A0A9N8V5P5_9GLOM</name>
<feature type="domain" description="Smr" evidence="2">
    <location>
        <begin position="37"/>
        <end position="118"/>
    </location>
</feature>
<dbReference type="Pfam" id="PF01713">
    <property type="entry name" value="Smr"/>
    <property type="match status" value="1"/>
</dbReference>
<dbReference type="InterPro" id="IPR050767">
    <property type="entry name" value="Sel1_AlgK"/>
</dbReference>
<gene>
    <name evidence="3" type="ORF">AMORRO_LOCUS91</name>
</gene>
<sequence length="449" mass="51262">MNELPPVLSLNSTTISADDINLFYETKKDFSNNTARIDLHGYSVEEAQYNVKRIIKFLYSNQYCYTIFFITGRGKHVNKKGERGILFKLFPQWLRDENISHMIEKYEPQIGVYEVTLKKKNMESQLVLKFEFLRSLAEMGLPNYQFYLGVKYYNGNGIKKNDKEAAKWFRKAAEQDLSPAQLMLGFLYMMGMGVQRDVQQGLHWYHLAARQNNSIAMKNIAYHLLTEKDYKNAKDWLYKAYEAGDAESANQIGIMYNFGIGILPAEAGDNHGKVNLGTQLLNNNNKEGIKWIREAAIEGLADAQFHLGEAYLLQGDVDEGKKWLLKSAMQDAGEPSGRAQLVIGSLTDDSKQKLEWYQKAADNDVKLAQKELAKMYRSGSYGLIKDDAKAIKLFNAAAKTIKRYGYDEKGNQYAQYILGECYELGLLKVKKNPKKDLNGIKKLQNKDIC</sequence>
<protein>
    <submittedName>
        <fullName evidence="3">17148_t:CDS:1</fullName>
    </submittedName>
</protein>
<dbReference type="InterPro" id="IPR006597">
    <property type="entry name" value="Sel1-like"/>
</dbReference>
<dbReference type="InterPro" id="IPR002625">
    <property type="entry name" value="Smr_dom"/>
</dbReference>
<dbReference type="PANTHER" id="PTHR11102:SF160">
    <property type="entry name" value="ERAD-ASSOCIATED E3 UBIQUITIN-PROTEIN LIGASE COMPONENT HRD3"/>
    <property type="match status" value="1"/>
</dbReference>
<dbReference type="Pfam" id="PF08238">
    <property type="entry name" value="Sel1"/>
    <property type="match status" value="8"/>
</dbReference>
<dbReference type="Proteomes" id="UP000789342">
    <property type="component" value="Unassembled WGS sequence"/>
</dbReference>
<dbReference type="SUPFAM" id="SSF81901">
    <property type="entry name" value="HCP-like"/>
    <property type="match status" value="3"/>
</dbReference>
<evidence type="ECO:0000259" key="2">
    <source>
        <dbReference type="PROSITE" id="PS50828"/>
    </source>
</evidence>
<evidence type="ECO:0000313" key="3">
    <source>
        <dbReference type="EMBL" id="CAG8438441.1"/>
    </source>
</evidence>
<evidence type="ECO:0000256" key="1">
    <source>
        <dbReference type="ARBA" id="ARBA00038101"/>
    </source>
</evidence>
<dbReference type="OrthoDB" id="2425131at2759"/>
<evidence type="ECO:0000313" key="4">
    <source>
        <dbReference type="Proteomes" id="UP000789342"/>
    </source>
</evidence>
<proteinExistence type="inferred from homology"/>
<dbReference type="PROSITE" id="PS50828">
    <property type="entry name" value="SMR"/>
    <property type="match status" value="1"/>
</dbReference>
<dbReference type="EMBL" id="CAJVPV010000016">
    <property type="protein sequence ID" value="CAG8438441.1"/>
    <property type="molecule type" value="Genomic_DNA"/>
</dbReference>
<reference evidence="3" key="1">
    <citation type="submission" date="2021-06" db="EMBL/GenBank/DDBJ databases">
        <authorList>
            <person name="Kallberg Y."/>
            <person name="Tangrot J."/>
            <person name="Rosling A."/>
        </authorList>
    </citation>
    <scope>NUCLEOTIDE SEQUENCE</scope>
    <source>
        <strain evidence="3">CL551</strain>
    </source>
</reference>
<organism evidence="3 4">
    <name type="scientific">Acaulospora morrowiae</name>
    <dbReference type="NCBI Taxonomy" id="94023"/>
    <lineage>
        <taxon>Eukaryota</taxon>
        <taxon>Fungi</taxon>
        <taxon>Fungi incertae sedis</taxon>
        <taxon>Mucoromycota</taxon>
        <taxon>Glomeromycotina</taxon>
        <taxon>Glomeromycetes</taxon>
        <taxon>Diversisporales</taxon>
        <taxon>Acaulosporaceae</taxon>
        <taxon>Acaulospora</taxon>
    </lineage>
</organism>
<dbReference type="Gene3D" id="1.25.40.10">
    <property type="entry name" value="Tetratricopeptide repeat domain"/>
    <property type="match status" value="2"/>
</dbReference>
<comment type="caution">
    <text evidence="3">The sequence shown here is derived from an EMBL/GenBank/DDBJ whole genome shotgun (WGS) entry which is preliminary data.</text>
</comment>
<dbReference type="PANTHER" id="PTHR11102">
    <property type="entry name" value="SEL-1-LIKE PROTEIN"/>
    <property type="match status" value="1"/>
</dbReference>
<dbReference type="SMART" id="SM00671">
    <property type="entry name" value="SEL1"/>
    <property type="match status" value="7"/>
</dbReference>
<keyword evidence="4" id="KW-1185">Reference proteome</keyword>
<comment type="similarity">
    <text evidence="1">Belongs to the sel-1 family.</text>
</comment>
<accession>A0A9N8V5P5</accession>
<dbReference type="InterPro" id="IPR011990">
    <property type="entry name" value="TPR-like_helical_dom_sf"/>
</dbReference>
<dbReference type="Gene3D" id="3.30.1370.110">
    <property type="match status" value="1"/>
</dbReference>